<dbReference type="AlphaFoldDB" id="A0A6S7B001"/>
<keyword evidence="1" id="KW-0812">Transmembrane</keyword>
<dbReference type="RefSeq" id="WP_175178208.1">
    <property type="nucleotide sequence ID" value="NZ_CADIJX010000016.1"/>
</dbReference>
<reference evidence="2 3" key="1">
    <citation type="submission" date="2020-04" db="EMBL/GenBank/DDBJ databases">
        <authorList>
            <person name="De Canck E."/>
        </authorList>
    </citation>
    <scope>NUCLEOTIDE SEQUENCE [LARGE SCALE GENOMIC DNA]</scope>
    <source>
        <strain evidence="2 3">LMG 3431</strain>
    </source>
</reference>
<evidence type="ECO:0000313" key="2">
    <source>
        <dbReference type="EMBL" id="CAB3710951.1"/>
    </source>
</evidence>
<name>A0A6S7B001_9BURK</name>
<organism evidence="2 3">
    <name type="scientific">Achromobacter pestifer</name>
    <dbReference type="NCBI Taxonomy" id="1353889"/>
    <lineage>
        <taxon>Bacteria</taxon>
        <taxon>Pseudomonadati</taxon>
        <taxon>Pseudomonadota</taxon>
        <taxon>Betaproteobacteria</taxon>
        <taxon>Burkholderiales</taxon>
        <taxon>Alcaligenaceae</taxon>
        <taxon>Achromobacter</taxon>
    </lineage>
</organism>
<dbReference type="Proteomes" id="UP000494108">
    <property type="component" value="Unassembled WGS sequence"/>
</dbReference>
<accession>A0A6S7B001</accession>
<evidence type="ECO:0000313" key="3">
    <source>
        <dbReference type="Proteomes" id="UP000494108"/>
    </source>
</evidence>
<proteinExistence type="predicted"/>
<evidence type="ECO:0000256" key="1">
    <source>
        <dbReference type="SAM" id="Phobius"/>
    </source>
</evidence>
<feature type="transmembrane region" description="Helical" evidence="1">
    <location>
        <begin position="161"/>
        <end position="187"/>
    </location>
</feature>
<keyword evidence="3" id="KW-1185">Reference proteome</keyword>
<keyword evidence="1" id="KW-0472">Membrane</keyword>
<dbReference type="EMBL" id="CADIJX010000016">
    <property type="protein sequence ID" value="CAB3710951.1"/>
    <property type="molecule type" value="Genomic_DNA"/>
</dbReference>
<sequence>MDLTLTRVLLFGLSLAGVPLLVFAVRLITGAFAEKILAEVPYTKKEASFSIVTPGIYAIWQKAPLFNKTPIGEFRPEVRSSQSDQPLTLRPSLMRQSVNNGLTGRMELFKFFAPAGDYRIALVEGSSVSKIELALSKLLPIGKTAAPADYFLQVTKARSPFVLLSGIFLTLIAAGCILGGLVLGFLAHQFVG</sequence>
<keyword evidence="1" id="KW-1133">Transmembrane helix</keyword>
<gene>
    <name evidence="2" type="ORF">LMG3431_05996</name>
</gene>
<protein>
    <submittedName>
        <fullName evidence="2">Uncharacterized protein</fullName>
    </submittedName>
</protein>